<gene>
    <name evidence="1" type="ORF">TAGGR_3121</name>
</gene>
<dbReference type="PIRSF" id="PIRSF019169">
    <property type="entry name" value="PilM"/>
    <property type="match status" value="1"/>
</dbReference>
<name>A0A0U9HRI0_9BACT</name>
<dbReference type="InterPro" id="IPR043129">
    <property type="entry name" value="ATPase_NBD"/>
</dbReference>
<reference evidence="2" key="1">
    <citation type="submission" date="2016-01" db="EMBL/GenBank/DDBJ databases">
        <title>Draft genome sequence of Thermodesulfovibrio aggregans strain TGE-P1.</title>
        <authorList>
            <person name="Sekiguchi Y."/>
            <person name="Ohashi A."/>
            <person name="Matsuura N."/>
            <person name="Tourlousse M.D."/>
        </authorList>
    </citation>
    <scope>NUCLEOTIDE SEQUENCE [LARGE SCALE GENOMIC DNA]</scope>
    <source>
        <strain evidence="2">TGE-P1</strain>
    </source>
</reference>
<evidence type="ECO:0000313" key="1">
    <source>
        <dbReference type="EMBL" id="GAQ95648.1"/>
    </source>
</evidence>
<dbReference type="CDD" id="cd24049">
    <property type="entry name" value="ASKHA_NBD_PilM"/>
    <property type="match status" value="1"/>
</dbReference>
<keyword evidence="2" id="KW-1185">Reference proteome</keyword>
<sequence>MLGIEIETSSIKVAYIGKKYELTEWEIFEVPEGAIGPEGIIDFDSVINTLLKIPPKFNMKNPKAAFAISGPAYTAVRVIQVPYIDKEEIALNLPFELDKHIPFNVKEVYFDFHILEKLKKENSTEVLVAVATKQIINEYVNIFEKAGIIPQVVDVGALALYNVYEFNYKEPEPTLIVNVGENFINFVIAQDNKPLYIRDSTIALNIDIQKAQDEEIRNFADDVSAEIYRQIEYVKSFLPEKPVKKIYLTGFPVIYPTFISSVEERLDQEIFIFDPFKKIKINKKISAKMQKYLHISSISIGLALRGTEKIK</sequence>
<dbReference type="InterPro" id="IPR005883">
    <property type="entry name" value="PilM"/>
</dbReference>
<dbReference type="STRING" id="86166.TAGGR_3121"/>
<accession>A0A0U9HRI0</accession>
<dbReference type="OrthoDB" id="9783426at2"/>
<dbReference type="RefSeq" id="WP_059177075.1">
    <property type="nucleotide sequence ID" value="NZ_BCNO01000003.1"/>
</dbReference>
<dbReference type="Gene3D" id="3.30.1490.300">
    <property type="match status" value="1"/>
</dbReference>
<comment type="caution">
    <text evidence="1">The sequence shown here is derived from an EMBL/GenBank/DDBJ whole genome shotgun (WGS) entry which is preliminary data.</text>
</comment>
<dbReference type="Proteomes" id="UP000054976">
    <property type="component" value="Unassembled WGS sequence"/>
</dbReference>
<organism evidence="1 2">
    <name type="scientific">Thermodesulfovibrio aggregans</name>
    <dbReference type="NCBI Taxonomy" id="86166"/>
    <lineage>
        <taxon>Bacteria</taxon>
        <taxon>Pseudomonadati</taxon>
        <taxon>Nitrospirota</taxon>
        <taxon>Thermodesulfovibrionia</taxon>
        <taxon>Thermodesulfovibrionales</taxon>
        <taxon>Thermodesulfovibrionaceae</taxon>
        <taxon>Thermodesulfovibrio</taxon>
    </lineage>
</organism>
<protein>
    <submittedName>
        <fullName evidence="1">Type IV pilus assembly protein PilM</fullName>
    </submittedName>
</protein>
<dbReference type="InterPro" id="IPR050696">
    <property type="entry name" value="FtsA/MreB"/>
</dbReference>
<proteinExistence type="predicted"/>
<dbReference type="SUPFAM" id="SSF53067">
    <property type="entry name" value="Actin-like ATPase domain"/>
    <property type="match status" value="1"/>
</dbReference>
<dbReference type="Pfam" id="PF11104">
    <property type="entry name" value="PilM_2"/>
    <property type="match status" value="2"/>
</dbReference>
<dbReference type="PANTHER" id="PTHR32432:SF3">
    <property type="entry name" value="ETHANOLAMINE UTILIZATION PROTEIN EUTJ"/>
    <property type="match status" value="1"/>
</dbReference>
<dbReference type="AlphaFoldDB" id="A0A0U9HRI0"/>
<evidence type="ECO:0000313" key="2">
    <source>
        <dbReference type="Proteomes" id="UP000054976"/>
    </source>
</evidence>
<dbReference type="PANTHER" id="PTHR32432">
    <property type="entry name" value="CELL DIVISION PROTEIN FTSA-RELATED"/>
    <property type="match status" value="1"/>
</dbReference>
<dbReference type="EMBL" id="BCNO01000003">
    <property type="protein sequence ID" value="GAQ95648.1"/>
    <property type="molecule type" value="Genomic_DNA"/>
</dbReference>